<gene>
    <name evidence="4" type="ORF">HMPREF1991_02513</name>
</gene>
<evidence type="ECO:0000313" key="4">
    <source>
        <dbReference type="EMBL" id="KDR51424.1"/>
    </source>
</evidence>
<dbReference type="InterPro" id="IPR041607">
    <property type="entry name" value="HU-HIG"/>
</dbReference>
<dbReference type="AlphaFoldDB" id="A0A069QH89"/>
<feature type="region of interest" description="Disordered" evidence="2">
    <location>
        <begin position="139"/>
        <end position="160"/>
    </location>
</feature>
<dbReference type="EMBL" id="JNGW01000107">
    <property type="protein sequence ID" value="KDR51424.1"/>
    <property type="molecule type" value="Genomic_DNA"/>
</dbReference>
<comment type="caution">
    <text evidence="4">The sequence shown here is derived from an EMBL/GenBank/DDBJ whole genome shotgun (WGS) entry which is preliminary data.</text>
</comment>
<feature type="compositionally biased region" description="Low complexity" evidence="2">
    <location>
        <begin position="145"/>
        <end position="160"/>
    </location>
</feature>
<dbReference type="GO" id="GO:0003677">
    <property type="term" value="F:DNA binding"/>
    <property type="evidence" value="ECO:0007669"/>
    <property type="project" value="UniProtKB-KW"/>
</dbReference>
<evidence type="ECO:0000256" key="2">
    <source>
        <dbReference type="SAM" id="MobiDB-lite"/>
    </source>
</evidence>
<evidence type="ECO:0000313" key="5">
    <source>
        <dbReference type="Proteomes" id="UP000027442"/>
    </source>
</evidence>
<dbReference type="SUPFAM" id="SSF47729">
    <property type="entry name" value="IHF-like DNA-binding proteins"/>
    <property type="match status" value="1"/>
</dbReference>
<dbReference type="Proteomes" id="UP000027442">
    <property type="component" value="Unassembled WGS sequence"/>
</dbReference>
<dbReference type="NCBIfam" id="TIGR01201">
    <property type="entry name" value="HU_rel"/>
    <property type="match status" value="1"/>
</dbReference>
<reference evidence="4 5" key="1">
    <citation type="submission" date="2013-08" db="EMBL/GenBank/DDBJ databases">
        <authorList>
            <person name="Weinstock G."/>
            <person name="Sodergren E."/>
            <person name="Wylie T."/>
            <person name="Fulton L."/>
            <person name="Fulton R."/>
            <person name="Fronick C."/>
            <person name="O'Laughlin M."/>
            <person name="Godfrey J."/>
            <person name="Miner T."/>
            <person name="Herter B."/>
            <person name="Appelbaum E."/>
            <person name="Cordes M."/>
            <person name="Lek S."/>
            <person name="Wollam A."/>
            <person name="Pepin K.H."/>
            <person name="Palsikar V.B."/>
            <person name="Mitreva M."/>
            <person name="Wilson R.K."/>
        </authorList>
    </citation>
    <scope>NUCLEOTIDE SEQUENCE [LARGE SCALE GENOMIC DNA]</scope>
    <source>
        <strain evidence="4 5">ATCC 15930</strain>
    </source>
</reference>
<dbReference type="eggNOG" id="COG0776">
    <property type="taxonomic scope" value="Bacteria"/>
</dbReference>
<dbReference type="InterPro" id="IPR010992">
    <property type="entry name" value="IHF-like_DNA-bd_dom_sf"/>
</dbReference>
<feature type="domain" description="HU" evidence="3">
    <location>
        <begin position="1"/>
        <end position="118"/>
    </location>
</feature>
<dbReference type="PATRIC" id="fig|1122985.7.peg.2603"/>
<accession>A0A069QH89</accession>
<proteinExistence type="predicted"/>
<organism evidence="4 5">
    <name type="scientific">Hoylesella loescheii DSM 19665 = JCM 12249 = ATCC 15930</name>
    <dbReference type="NCBI Taxonomy" id="1122985"/>
    <lineage>
        <taxon>Bacteria</taxon>
        <taxon>Pseudomonadati</taxon>
        <taxon>Bacteroidota</taxon>
        <taxon>Bacteroidia</taxon>
        <taxon>Bacteroidales</taxon>
        <taxon>Prevotellaceae</taxon>
        <taxon>Hoylesella</taxon>
    </lineage>
</organism>
<name>A0A069QH89_HOYLO</name>
<dbReference type="Pfam" id="PF18291">
    <property type="entry name" value="HU-HIG"/>
    <property type="match status" value="1"/>
</dbReference>
<keyword evidence="1 4" id="KW-0238">DNA-binding</keyword>
<sequence>MAVLYKLRQEKRTKSKFKGQWYARSIAIDTVNTAALADIMQQNCTVKKSDILAVIAELVEVMKQQLQDSKNVRLDGFGTFRIGLKTKPAVSPEEFNASKNVVGTHILFRPITRVNKDKSRSRVFLDGCRVQELPANAVVKKQKKAGGTAPGGSTPTPGGH</sequence>
<dbReference type="InterPro" id="IPR005902">
    <property type="entry name" value="HU_DNA-bd_put"/>
</dbReference>
<evidence type="ECO:0000256" key="1">
    <source>
        <dbReference type="ARBA" id="ARBA00023125"/>
    </source>
</evidence>
<keyword evidence="5" id="KW-1185">Reference proteome</keyword>
<dbReference type="HOGENOM" id="CLU_112331_1_1_10"/>
<dbReference type="Gene3D" id="4.10.520.10">
    <property type="entry name" value="IHF-like DNA-binding proteins"/>
    <property type="match status" value="1"/>
</dbReference>
<dbReference type="RefSeq" id="WP_018966595.1">
    <property type="nucleotide sequence ID" value="NZ_KB899211.1"/>
</dbReference>
<protein>
    <submittedName>
        <fullName evidence="4">Putative DNA-binding protein</fullName>
    </submittedName>
</protein>
<evidence type="ECO:0000259" key="3">
    <source>
        <dbReference type="Pfam" id="PF18291"/>
    </source>
</evidence>